<proteinExistence type="inferred from homology"/>
<evidence type="ECO:0000256" key="2">
    <source>
        <dbReference type="ARBA" id="ARBA00023002"/>
    </source>
</evidence>
<evidence type="ECO:0000256" key="3">
    <source>
        <dbReference type="RuleBase" id="RU000363"/>
    </source>
</evidence>
<dbReference type="PANTHER" id="PTHR44196">
    <property type="entry name" value="DEHYDROGENASE/REDUCTASE SDR FAMILY MEMBER 7B"/>
    <property type="match status" value="1"/>
</dbReference>
<dbReference type="GO" id="GO:0016491">
    <property type="term" value="F:oxidoreductase activity"/>
    <property type="evidence" value="ECO:0007669"/>
    <property type="project" value="UniProtKB-KW"/>
</dbReference>
<keyword evidence="5" id="KW-1185">Reference proteome</keyword>
<name>A0A7K0D358_9NOCA</name>
<dbReference type="SUPFAM" id="SSF51735">
    <property type="entry name" value="NAD(P)-binding Rossmann-fold domains"/>
    <property type="match status" value="1"/>
</dbReference>
<dbReference type="GO" id="GO:0016020">
    <property type="term" value="C:membrane"/>
    <property type="evidence" value="ECO:0007669"/>
    <property type="project" value="TreeGrafter"/>
</dbReference>
<organism evidence="4 5">
    <name type="scientific">Nocardia macrotermitis</name>
    <dbReference type="NCBI Taxonomy" id="2585198"/>
    <lineage>
        <taxon>Bacteria</taxon>
        <taxon>Bacillati</taxon>
        <taxon>Actinomycetota</taxon>
        <taxon>Actinomycetes</taxon>
        <taxon>Mycobacteriales</taxon>
        <taxon>Nocardiaceae</taxon>
        <taxon>Nocardia</taxon>
    </lineage>
</organism>
<dbReference type="OrthoDB" id="5242868at2"/>
<evidence type="ECO:0000313" key="5">
    <source>
        <dbReference type="Proteomes" id="UP000438448"/>
    </source>
</evidence>
<keyword evidence="2" id="KW-0560">Oxidoreductase</keyword>
<reference evidence="4 5" key="1">
    <citation type="submission" date="2019-10" db="EMBL/GenBank/DDBJ databases">
        <title>Nocardia macrotermitis sp. nov. and Nocardia aurantia sp. nov., isolated from the gut of fungus growing-termite Macrotermes natalensis.</title>
        <authorList>
            <person name="Benndorf R."/>
            <person name="Schwitalla J."/>
            <person name="Martin K."/>
            <person name="De Beer W."/>
            <person name="Kaster A.-K."/>
            <person name="Vollmers J."/>
            <person name="Poulsen M."/>
            <person name="Beemelmanns C."/>
        </authorList>
    </citation>
    <scope>NUCLEOTIDE SEQUENCE [LARGE SCALE GENOMIC DNA]</scope>
    <source>
        <strain evidence="4 5">RB20</strain>
    </source>
</reference>
<dbReference type="RefSeq" id="WP_153410937.1">
    <property type="nucleotide sequence ID" value="NZ_WEGK01000006.1"/>
</dbReference>
<sequence length="299" mass="31603">MAEPRTVVVTGASRGLGLVSAAHLYRRGWRVIAAMRSVDAGLSRLRELTGASPGDNRLVGVALDLTEAASVERAAKEILEVAGAPDALVHNAGISAAGMVEETPIALWERMFATNLFGPVALTKALLPAMRAAGRGRVVLVSSEAGVRGMPATAPYSAVKGAVERWGESMAGEVAPFGIGVTVLVAGTYETDIITDAGTTDSRDLDGPYARLHRTIDRRGRLLVGRAARPPERFVGGLAAALDDTGAYIRRPVGPDARMLLLLNRIAPTRLMHQMIRLLLGIPRRGSLWPAPEGSQPNI</sequence>
<evidence type="ECO:0000313" key="4">
    <source>
        <dbReference type="EMBL" id="MQY20160.1"/>
    </source>
</evidence>
<dbReference type="EMBL" id="WEGK01000006">
    <property type="protein sequence ID" value="MQY20160.1"/>
    <property type="molecule type" value="Genomic_DNA"/>
</dbReference>
<dbReference type="Pfam" id="PF00106">
    <property type="entry name" value="adh_short"/>
    <property type="match status" value="1"/>
</dbReference>
<dbReference type="Proteomes" id="UP000438448">
    <property type="component" value="Unassembled WGS sequence"/>
</dbReference>
<accession>A0A7K0D358</accession>
<dbReference type="PRINTS" id="PR00080">
    <property type="entry name" value="SDRFAMILY"/>
</dbReference>
<dbReference type="InterPro" id="IPR036291">
    <property type="entry name" value="NAD(P)-bd_dom_sf"/>
</dbReference>
<dbReference type="PANTHER" id="PTHR44196:SF1">
    <property type="entry name" value="DEHYDROGENASE_REDUCTASE SDR FAMILY MEMBER 7B"/>
    <property type="match status" value="1"/>
</dbReference>
<dbReference type="AlphaFoldDB" id="A0A7K0D358"/>
<dbReference type="Gene3D" id="3.40.50.720">
    <property type="entry name" value="NAD(P)-binding Rossmann-like Domain"/>
    <property type="match status" value="1"/>
</dbReference>
<comment type="similarity">
    <text evidence="1 3">Belongs to the short-chain dehydrogenases/reductases (SDR) family.</text>
</comment>
<protein>
    <recommendedName>
        <fullName evidence="6">Short-chain dehydrogenase/reductase</fullName>
    </recommendedName>
</protein>
<dbReference type="InterPro" id="IPR002347">
    <property type="entry name" value="SDR_fam"/>
</dbReference>
<gene>
    <name evidence="4" type="ORF">NRB20_32560</name>
</gene>
<comment type="caution">
    <text evidence="4">The sequence shown here is derived from an EMBL/GenBank/DDBJ whole genome shotgun (WGS) entry which is preliminary data.</text>
</comment>
<dbReference type="CDD" id="cd05374">
    <property type="entry name" value="17beta-HSD-like_SDR_c"/>
    <property type="match status" value="1"/>
</dbReference>
<dbReference type="PRINTS" id="PR00081">
    <property type="entry name" value="GDHRDH"/>
</dbReference>
<evidence type="ECO:0000256" key="1">
    <source>
        <dbReference type="ARBA" id="ARBA00006484"/>
    </source>
</evidence>
<evidence type="ECO:0008006" key="6">
    <source>
        <dbReference type="Google" id="ProtNLM"/>
    </source>
</evidence>